<protein>
    <submittedName>
        <fullName evidence="2">Uncharacterized protein</fullName>
    </submittedName>
</protein>
<feature type="compositionally biased region" description="Basic and acidic residues" evidence="1">
    <location>
        <begin position="116"/>
        <end position="133"/>
    </location>
</feature>
<sequence length="147" mass="16146">MTTVNETTSYGKAEARAWDRLHPRLTHRAAWLDHQGMLPIVEGTLIRLQVEHLPGDRDAQPMWLWWSPLGTTGTPRAAHPSPSPARVSEPAPGIGSTSGSTETFTPRPRTTAGIENHSRATRYDVGKTVKRETSLGGPPRRKPKARG</sequence>
<accession>A0A919TNZ4</accession>
<feature type="compositionally biased region" description="Low complexity" evidence="1">
    <location>
        <begin position="75"/>
        <end position="86"/>
    </location>
</feature>
<keyword evidence="3" id="KW-1185">Reference proteome</keyword>
<feature type="region of interest" description="Disordered" evidence="1">
    <location>
        <begin position="72"/>
        <end position="147"/>
    </location>
</feature>
<comment type="caution">
    <text evidence="2">The sequence shown here is derived from an EMBL/GenBank/DDBJ whole genome shotgun (WGS) entry which is preliminary data.</text>
</comment>
<evidence type="ECO:0000313" key="2">
    <source>
        <dbReference type="EMBL" id="GIF09309.1"/>
    </source>
</evidence>
<reference evidence="2" key="1">
    <citation type="submission" date="2021-01" db="EMBL/GenBank/DDBJ databases">
        <title>Whole genome shotgun sequence of Actinoplanes siamensis NBRC 109076.</title>
        <authorList>
            <person name="Komaki H."/>
            <person name="Tamura T."/>
        </authorList>
    </citation>
    <scope>NUCLEOTIDE SEQUENCE</scope>
    <source>
        <strain evidence="2">NBRC 109076</strain>
    </source>
</reference>
<dbReference type="AlphaFoldDB" id="A0A919TNZ4"/>
<evidence type="ECO:0000313" key="3">
    <source>
        <dbReference type="Proteomes" id="UP000629619"/>
    </source>
</evidence>
<dbReference type="Proteomes" id="UP000629619">
    <property type="component" value="Unassembled WGS sequence"/>
</dbReference>
<name>A0A919TNZ4_9ACTN</name>
<feature type="compositionally biased region" description="Polar residues" evidence="1">
    <location>
        <begin position="95"/>
        <end position="104"/>
    </location>
</feature>
<gene>
    <name evidence="2" type="ORF">Asi03nite_68470</name>
</gene>
<proteinExistence type="predicted"/>
<evidence type="ECO:0000256" key="1">
    <source>
        <dbReference type="SAM" id="MobiDB-lite"/>
    </source>
</evidence>
<organism evidence="2 3">
    <name type="scientific">Actinoplanes siamensis</name>
    <dbReference type="NCBI Taxonomy" id="1223317"/>
    <lineage>
        <taxon>Bacteria</taxon>
        <taxon>Bacillati</taxon>
        <taxon>Actinomycetota</taxon>
        <taxon>Actinomycetes</taxon>
        <taxon>Micromonosporales</taxon>
        <taxon>Micromonosporaceae</taxon>
        <taxon>Actinoplanes</taxon>
    </lineage>
</organism>
<dbReference type="EMBL" id="BOMW01000080">
    <property type="protein sequence ID" value="GIF09309.1"/>
    <property type="molecule type" value="Genomic_DNA"/>
</dbReference>